<sequence>MYIATESHLVIVPEDKTAIEQIDWKEHRSDVSILCMNIYDRAIVAVRSDGDYVTCDLDSKLVGFMEGNELHGSTDAKWSHDESVLCLADESFYWFVGSDYVYISTGDIDVDRLVMPVNVGWGSAETQFRGSEGKKKAADSEAPEKELSRSSATRVEWRWDDAFVAVSYMDRHRGRSIIIFDNEGEPLHRMNPSKSPLGHVFAIRPNANIICSTTILDGE</sequence>
<dbReference type="SUPFAM" id="SSF75011">
    <property type="entry name" value="3-carboxy-cis,cis-mucoante lactonizing enzyme"/>
    <property type="match status" value="1"/>
</dbReference>
<dbReference type="PANTHER" id="PTHR12747">
    <property type="entry name" value="ELONGATOR COMPLEX PROTEIN 1"/>
    <property type="match status" value="1"/>
</dbReference>
<dbReference type="GO" id="GO:0005829">
    <property type="term" value="C:cytosol"/>
    <property type="evidence" value="ECO:0007669"/>
    <property type="project" value="TreeGrafter"/>
</dbReference>
<keyword evidence="3" id="KW-1185">Reference proteome</keyword>
<reference evidence="2" key="1">
    <citation type="submission" date="2020-10" db="EMBL/GenBank/DDBJ databases">
        <authorList>
            <person name="Kikuchi T."/>
        </authorList>
    </citation>
    <scope>NUCLEOTIDE SEQUENCE</scope>
    <source>
        <strain evidence="2">NKZ352</strain>
    </source>
</reference>
<dbReference type="AlphaFoldDB" id="A0A8S1GMS8"/>
<dbReference type="PANTHER" id="PTHR12747:SF0">
    <property type="entry name" value="ELONGATOR COMPLEX PROTEIN 1"/>
    <property type="match status" value="1"/>
</dbReference>
<dbReference type="GO" id="GO:0002926">
    <property type="term" value="P:tRNA wobble base 5-methoxycarbonylmethyl-2-thiouridinylation"/>
    <property type="evidence" value="ECO:0007669"/>
    <property type="project" value="TreeGrafter"/>
</dbReference>
<evidence type="ECO:0000313" key="2">
    <source>
        <dbReference type="EMBL" id="CAD6184765.1"/>
    </source>
</evidence>
<dbReference type="EMBL" id="CAJGYM010000001">
    <property type="protein sequence ID" value="CAD6184765.1"/>
    <property type="molecule type" value="Genomic_DNA"/>
</dbReference>
<dbReference type="InterPro" id="IPR006849">
    <property type="entry name" value="Elp1"/>
</dbReference>
<dbReference type="GO" id="GO:0000049">
    <property type="term" value="F:tRNA binding"/>
    <property type="evidence" value="ECO:0007669"/>
    <property type="project" value="TreeGrafter"/>
</dbReference>
<feature type="domain" description="ELP1 first N-terminal beta-propeller" evidence="1">
    <location>
        <begin position="40"/>
        <end position="213"/>
    </location>
</feature>
<organism evidence="2 3">
    <name type="scientific">Caenorhabditis auriculariae</name>
    <dbReference type="NCBI Taxonomy" id="2777116"/>
    <lineage>
        <taxon>Eukaryota</taxon>
        <taxon>Metazoa</taxon>
        <taxon>Ecdysozoa</taxon>
        <taxon>Nematoda</taxon>
        <taxon>Chromadorea</taxon>
        <taxon>Rhabditida</taxon>
        <taxon>Rhabditina</taxon>
        <taxon>Rhabditomorpha</taxon>
        <taxon>Rhabditoidea</taxon>
        <taxon>Rhabditidae</taxon>
        <taxon>Peloderinae</taxon>
        <taxon>Caenorhabditis</taxon>
    </lineage>
</organism>
<protein>
    <recommendedName>
        <fullName evidence="1">ELP1 first N-terminal beta-propeller domain-containing protein</fullName>
    </recommendedName>
</protein>
<comment type="caution">
    <text evidence="2">The sequence shown here is derived from an EMBL/GenBank/DDBJ whole genome shotgun (WGS) entry which is preliminary data.</text>
</comment>
<evidence type="ECO:0000313" key="3">
    <source>
        <dbReference type="Proteomes" id="UP000835052"/>
    </source>
</evidence>
<gene>
    <name evidence="2" type="ORF">CAUJ_LOCUS684</name>
</gene>
<dbReference type="GO" id="GO:0033588">
    <property type="term" value="C:elongator holoenzyme complex"/>
    <property type="evidence" value="ECO:0007669"/>
    <property type="project" value="InterPro"/>
</dbReference>
<dbReference type="Proteomes" id="UP000835052">
    <property type="component" value="Unassembled WGS sequence"/>
</dbReference>
<accession>A0A8S1GMS8</accession>
<name>A0A8S1GMS8_9PELO</name>
<dbReference type="InterPro" id="IPR056164">
    <property type="entry name" value="Beta-prop_ELP1_1st"/>
</dbReference>
<dbReference type="Pfam" id="PF04762">
    <property type="entry name" value="Beta-prop_ELP1_1st"/>
    <property type="match status" value="1"/>
</dbReference>
<proteinExistence type="predicted"/>
<evidence type="ECO:0000259" key="1">
    <source>
        <dbReference type="Pfam" id="PF04762"/>
    </source>
</evidence>
<dbReference type="OrthoDB" id="40048at2759"/>